<organism evidence="1 2">
    <name type="scientific">Vibrio rotiferianus</name>
    <dbReference type="NCBI Taxonomy" id="190895"/>
    <lineage>
        <taxon>Bacteria</taxon>
        <taxon>Pseudomonadati</taxon>
        <taxon>Pseudomonadota</taxon>
        <taxon>Gammaproteobacteria</taxon>
        <taxon>Vibrionales</taxon>
        <taxon>Vibrionaceae</taxon>
        <taxon>Vibrio</taxon>
    </lineage>
</organism>
<sequence>MTAKLILIRGLPGSGKSTLARKLAVQQDAKHFEADMFFETDKGEYQFDAQLLGDAHQWCFSQTKKWLKRDRVVIVSNTFVQRWEMQRYLDLCKSEGIPVEIHICTGEYQSVHGVPLATIDKMRRQWQD</sequence>
<protein>
    <submittedName>
        <fullName evidence="1">Shikimate kinase</fullName>
    </submittedName>
</protein>
<dbReference type="AlphaFoldDB" id="A0A510I5J3"/>
<dbReference type="Proteomes" id="UP000315115">
    <property type="component" value="Chromosome 1"/>
</dbReference>
<name>A0A510I5J3_9VIBR</name>
<keyword evidence="1" id="KW-0808">Transferase</keyword>
<proteinExistence type="predicted"/>
<dbReference type="EMBL" id="AP019798">
    <property type="protein sequence ID" value="BBL88741.1"/>
    <property type="molecule type" value="Genomic_DNA"/>
</dbReference>
<accession>A0A510I5J3</accession>
<dbReference type="InterPro" id="IPR026302">
    <property type="entry name" value="NEDD4-bd_p2"/>
</dbReference>
<dbReference type="SUPFAM" id="SSF52540">
    <property type="entry name" value="P-loop containing nucleoside triphosphate hydrolases"/>
    <property type="match status" value="1"/>
</dbReference>
<reference evidence="2" key="1">
    <citation type="submission" date="2019-07" db="EMBL/GenBank/DDBJ databases">
        <title>Complete Genome Sequences of Vibrion rotiferianus strain AM7.</title>
        <authorList>
            <person name="Miyazaki K."/>
            <person name="Wiseschart A."/>
            <person name="Pootanakit K."/>
            <person name="Ishimori K."/>
            <person name="Kitahara K."/>
        </authorList>
    </citation>
    <scope>NUCLEOTIDE SEQUENCE [LARGE SCALE GENOMIC DNA]</scope>
    <source>
        <strain evidence="2">AM7</strain>
    </source>
</reference>
<dbReference type="Gene3D" id="3.40.50.300">
    <property type="entry name" value="P-loop containing nucleotide triphosphate hydrolases"/>
    <property type="match status" value="1"/>
</dbReference>
<dbReference type="PANTHER" id="PTHR13308">
    <property type="entry name" value="NEDD4-BINDING PROTEIN 2-LIKE 1"/>
    <property type="match status" value="1"/>
</dbReference>
<gene>
    <name evidence="1" type="ORF">VroAM7_13940</name>
</gene>
<keyword evidence="1" id="KW-0418">Kinase</keyword>
<dbReference type="Pfam" id="PF13671">
    <property type="entry name" value="AAA_33"/>
    <property type="match status" value="1"/>
</dbReference>
<dbReference type="GO" id="GO:0016301">
    <property type="term" value="F:kinase activity"/>
    <property type="evidence" value="ECO:0007669"/>
    <property type="project" value="UniProtKB-KW"/>
</dbReference>
<dbReference type="InterPro" id="IPR027417">
    <property type="entry name" value="P-loop_NTPase"/>
</dbReference>
<dbReference type="PANTHER" id="PTHR13308:SF40">
    <property type="entry name" value="NEDD4-BINDING PROTEIN 2-LIKE 1"/>
    <property type="match status" value="1"/>
</dbReference>
<evidence type="ECO:0000313" key="2">
    <source>
        <dbReference type="Proteomes" id="UP000315115"/>
    </source>
</evidence>
<evidence type="ECO:0000313" key="1">
    <source>
        <dbReference type="EMBL" id="BBL88741.1"/>
    </source>
</evidence>
<dbReference type="RefSeq" id="WP_138954255.1">
    <property type="nucleotide sequence ID" value="NZ_AP019798.1"/>
</dbReference>